<evidence type="ECO:0000313" key="4">
    <source>
        <dbReference type="EMBL" id="NYJ22283.1"/>
    </source>
</evidence>
<dbReference type="RefSeq" id="WP_179604349.1">
    <property type="nucleotide sequence ID" value="NZ_BAABEH010000001.1"/>
</dbReference>
<accession>A0A853CQT2</accession>
<dbReference type="GO" id="GO:0005840">
    <property type="term" value="C:ribosome"/>
    <property type="evidence" value="ECO:0007669"/>
    <property type="project" value="UniProtKB-KW"/>
</dbReference>
<dbReference type="PANTHER" id="PTHR43877">
    <property type="entry name" value="AMINOALKYLPHOSPHONATE N-ACETYLTRANSFERASE-RELATED-RELATED"/>
    <property type="match status" value="1"/>
</dbReference>
<dbReference type="CDD" id="cd04301">
    <property type="entry name" value="NAT_SF"/>
    <property type="match status" value="1"/>
</dbReference>
<protein>
    <submittedName>
        <fullName evidence="4">Ribosomal protein S18 acetylase RimI-like enzyme</fullName>
    </submittedName>
</protein>
<keyword evidence="2" id="KW-0012">Acyltransferase</keyword>
<dbReference type="Gene3D" id="3.40.630.30">
    <property type="match status" value="1"/>
</dbReference>
<evidence type="ECO:0000256" key="2">
    <source>
        <dbReference type="ARBA" id="ARBA00023315"/>
    </source>
</evidence>
<keyword evidence="4" id="KW-0687">Ribonucleoprotein</keyword>
<comment type="caution">
    <text evidence="4">The sequence shown here is derived from an EMBL/GenBank/DDBJ whole genome shotgun (WGS) entry which is preliminary data.</text>
</comment>
<dbReference type="Proteomes" id="UP000578352">
    <property type="component" value="Unassembled WGS sequence"/>
</dbReference>
<evidence type="ECO:0000256" key="1">
    <source>
        <dbReference type="ARBA" id="ARBA00022679"/>
    </source>
</evidence>
<gene>
    <name evidence="4" type="ORF">HNR13_000570</name>
</gene>
<dbReference type="PROSITE" id="PS51186">
    <property type="entry name" value="GNAT"/>
    <property type="match status" value="1"/>
</dbReference>
<organism evidence="4 5">
    <name type="scientific">Leifsonia shinshuensis</name>
    <dbReference type="NCBI Taxonomy" id="150026"/>
    <lineage>
        <taxon>Bacteria</taxon>
        <taxon>Bacillati</taxon>
        <taxon>Actinomycetota</taxon>
        <taxon>Actinomycetes</taxon>
        <taxon>Micrococcales</taxon>
        <taxon>Microbacteriaceae</taxon>
        <taxon>Leifsonia</taxon>
    </lineage>
</organism>
<reference evidence="4 5" key="1">
    <citation type="submission" date="2020-07" db="EMBL/GenBank/DDBJ databases">
        <title>Sequencing the genomes of 1000 actinobacteria strains.</title>
        <authorList>
            <person name="Klenk H.-P."/>
        </authorList>
    </citation>
    <scope>NUCLEOTIDE SEQUENCE [LARGE SCALE GENOMIC DNA]</scope>
    <source>
        <strain evidence="4 5">DSM 15165</strain>
    </source>
</reference>
<evidence type="ECO:0000313" key="5">
    <source>
        <dbReference type="Proteomes" id="UP000578352"/>
    </source>
</evidence>
<name>A0A853CQT2_9MICO</name>
<dbReference type="InterPro" id="IPR050832">
    <property type="entry name" value="Bact_Acetyltransf"/>
</dbReference>
<feature type="domain" description="N-acetyltransferase" evidence="3">
    <location>
        <begin position="10"/>
        <end position="166"/>
    </location>
</feature>
<keyword evidence="4" id="KW-0689">Ribosomal protein</keyword>
<dbReference type="AlphaFoldDB" id="A0A853CQT2"/>
<dbReference type="Pfam" id="PF00583">
    <property type="entry name" value="Acetyltransf_1"/>
    <property type="match status" value="1"/>
</dbReference>
<evidence type="ECO:0000259" key="3">
    <source>
        <dbReference type="PROSITE" id="PS51186"/>
    </source>
</evidence>
<proteinExistence type="predicted"/>
<dbReference type="SUPFAM" id="SSF55729">
    <property type="entry name" value="Acyl-CoA N-acyltransferases (Nat)"/>
    <property type="match status" value="1"/>
</dbReference>
<dbReference type="InterPro" id="IPR016181">
    <property type="entry name" value="Acyl_CoA_acyltransferase"/>
</dbReference>
<dbReference type="InterPro" id="IPR000182">
    <property type="entry name" value="GNAT_dom"/>
</dbReference>
<sequence>MTTTHPSATVRIRSARADEYPAIGELTHAAYTHDYADLSAHYREELKHPEALLDAFDFFVAEDTSSGELVGTIALLRPGIDQDGRIGSDELYFRLLATHPSARGRGIGAELTRFAVDQARERGQRAVVLNSGPDMLGAHALYRKLGFTRRAEREGTIVLPEGRTLHLLTFVLDLPD</sequence>
<dbReference type="GO" id="GO:0016747">
    <property type="term" value="F:acyltransferase activity, transferring groups other than amino-acyl groups"/>
    <property type="evidence" value="ECO:0007669"/>
    <property type="project" value="InterPro"/>
</dbReference>
<dbReference type="EMBL" id="JACCFL010000001">
    <property type="protein sequence ID" value="NYJ22283.1"/>
    <property type="molecule type" value="Genomic_DNA"/>
</dbReference>
<keyword evidence="1" id="KW-0808">Transferase</keyword>